<dbReference type="Gene3D" id="2.115.10.20">
    <property type="entry name" value="Glycosyl hydrolase domain, family 43"/>
    <property type="match status" value="1"/>
</dbReference>
<dbReference type="SMART" id="SM00640">
    <property type="entry name" value="Glyco_32"/>
    <property type="match status" value="1"/>
</dbReference>
<evidence type="ECO:0000256" key="4">
    <source>
        <dbReference type="ARBA" id="ARBA00023295"/>
    </source>
</evidence>
<reference evidence="6 7" key="1">
    <citation type="submission" date="2021-03" db="EMBL/GenBank/DDBJ databases">
        <title>Sequencing the genomes of 1000 actinobacteria strains.</title>
        <authorList>
            <person name="Klenk H.-P."/>
        </authorList>
    </citation>
    <scope>NUCLEOTIDE SEQUENCE [LARGE SCALE GENOMIC DNA]</scope>
    <source>
        <strain evidence="6 7">DSM 14566</strain>
    </source>
</reference>
<evidence type="ECO:0000256" key="1">
    <source>
        <dbReference type="ARBA" id="ARBA00009902"/>
    </source>
</evidence>
<gene>
    <name evidence="6" type="ORF">JOF43_000436</name>
</gene>
<dbReference type="InterPro" id="IPR001362">
    <property type="entry name" value="Glyco_hydro_32"/>
</dbReference>
<keyword evidence="7" id="KW-1185">Reference proteome</keyword>
<dbReference type="GO" id="GO:0004564">
    <property type="term" value="F:beta-fructofuranosidase activity"/>
    <property type="evidence" value="ECO:0007669"/>
    <property type="project" value="UniProtKB-EC"/>
</dbReference>
<evidence type="ECO:0000313" key="6">
    <source>
        <dbReference type="EMBL" id="MBP2380479.1"/>
    </source>
</evidence>
<comment type="caution">
    <text evidence="6">The sequence shown here is derived from an EMBL/GenBank/DDBJ whole genome shotgun (WGS) entry which is preliminary data.</text>
</comment>
<feature type="domain" description="Glycosyl hydrolase family 32 N-terminal" evidence="5">
    <location>
        <begin position="16"/>
        <end position="331"/>
    </location>
</feature>
<accession>A0ABS4WW96</accession>
<evidence type="ECO:0000259" key="5">
    <source>
        <dbReference type="Pfam" id="PF00251"/>
    </source>
</evidence>
<dbReference type="Proteomes" id="UP001519290">
    <property type="component" value="Unassembled WGS sequence"/>
</dbReference>
<dbReference type="RefSeq" id="WP_209898452.1">
    <property type="nucleotide sequence ID" value="NZ_BAAAJW010000008.1"/>
</dbReference>
<dbReference type="CDD" id="cd08996">
    <property type="entry name" value="GH32_FFase"/>
    <property type="match status" value="1"/>
</dbReference>
<dbReference type="InterPro" id="IPR023296">
    <property type="entry name" value="Glyco_hydro_beta-prop_sf"/>
</dbReference>
<dbReference type="PANTHER" id="PTHR43101:SF1">
    <property type="entry name" value="BETA-FRUCTOSIDASE"/>
    <property type="match status" value="1"/>
</dbReference>
<dbReference type="InterPro" id="IPR051214">
    <property type="entry name" value="GH32_Enzymes"/>
</dbReference>
<dbReference type="EMBL" id="JAGIOD010000001">
    <property type="protein sequence ID" value="MBP2380479.1"/>
    <property type="molecule type" value="Genomic_DNA"/>
</dbReference>
<dbReference type="SUPFAM" id="SSF75005">
    <property type="entry name" value="Arabinanase/levansucrase/invertase"/>
    <property type="match status" value="1"/>
</dbReference>
<dbReference type="EC" id="3.2.1.26" evidence="2"/>
<dbReference type="InterPro" id="IPR013148">
    <property type="entry name" value="Glyco_hydro_32_N"/>
</dbReference>
<keyword evidence="3 6" id="KW-0378">Hydrolase</keyword>
<dbReference type="Pfam" id="PF00251">
    <property type="entry name" value="Glyco_hydro_32N"/>
    <property type="match status" value="1"/>
</dbReference>
<dbReference type="PANTHER" id="PTHR43101">
    <property type="entry name" value="BETA-FRUCTOSIDASE"/>
    <property type="match status" value="1"/>
</dbReference>
<protein>
    <recommendedName>
        <fullName evidence="2">beta-fructofuranosidase</fullName>
        <ecNumber evidence="2">3.2.1.26</ecNumber>
    </recommendedName>
</protein>
<comment type="similarity">
    <text evidence="1">Belongs to the glycosyl hydrolase 32 family.</text>
</comment>
<keyword evidence="4 6" id="KW-0326">Glycosidase</keyword>
<organism evidence="6 7">
    <name type="scientific">Brachybacterium sacelli</name>
    <dbReference type="NCBI Taxonomy" id="173364"/>
    <lineage>
        <taxon>Bacteria</taxon>
        <taxon>Bacillati</taxon>
        <taxon>Actinomycetota</taxon>
        <taxon>Actinomycetes</taxon>
        <taxon>Micrococcales</taxon>
        <taxon>Dermabacteraceae</taxon>
        <taxon>Brachybacterium</taxon>
    </lineage>
</organism>
<sequence>MAETLDPCFPALHRVHPRGWLNDPNGILRTADGRWHVFFQHNPRSARHEHICWGHMSSPDLVTWREEPMGPSPRPGEADQDGCWSGVGLLDAAADTAAYTAGVPTLVYSGVDGVENQLARVLVARLDPAGTELIAPGTVAADIPEIPGLIGVRDPFVLEHGGRRWGIQGAGIREAGGFVPVLLLYTCDDLERWEYVGELLRGDDPVAAEHAPADLWECPQLVPVDGRWVLLLSLWRHPERSGRSTVQVNHLVGDLALDDGGIPRFVPTGGGRVDLGPDFYAPQAVLDRDRVLLWGWSWEGLERSQEQTDVQGWAGALTFPRELRLDGGTLLSRVPAELTALRKELLELPAGNVLDLRTPARVEVRTRGRVQVEIHAADGTATEVLAADDGPATVFLDGSLLELLPDGAPPCTVRLYPGAGDLVRVRGDLEGAWALERPDVRS</sequence>
<evidence type="ECO:0000256" key="2">
    <source>
        <dbReference type="ARBA" id="ARBA00012758"/>
    </source>
</evidence>
<name>A0ABS4WW96_9MICO</name>
<evidence type="ECO:0000313" key="7">
    <source>
        <dbReference type="Proteomes" id="UP001519290"/>
    </source>
</evidence>
<evidence type="ECO:0000256" key="3">
    <source>
        <dbReference type="ARBA" id="ARBA00022801"/>
    </source>
</evidence>
<proteinExistence type="inferred from homology"/>